<keyword evidence="3" id="KW-1185">Reference proteome</keyword>
<name>A0A813HMA7_POLGL</name>
<accession>A0A813HMA7</accession>
<feature type="signal peptide" evidence="1">
    <location>
        <begin position="1"/>
        <end position="39"/>
    </location>
</feature>
<dbReference type="EMBL" id="CAJNNV010032083">
    <property type="protein sequence ID" value="CAE8638893.1"/>
    <property type="molecule type" value="Genomic_DNA"/>
</dbReference>
<dbReference type="AlphaFoldDB" id="A0A813HMA7"/>
<dbReference type="InterPro" id="IPR011990">
    <property type="entry name" value="TPR-like_helical_dom_sf"/>
</dbReference>
<organism evidence="2 3">
    <name type="scientific">Polarella glacialis</name>
    <name type="common">Dinoflagellate</name>
    <dbReference type="NCBI Taxonomy" id="89957"/>
    <lineage>
        <taxon>Eukaryota</taxon>
        <taxon>Sar</taxon>
        <taxon>Alveolata</taxon>
        <taxon>Dinophyceae</taxon>
        <taxon>Suessiales</taxon>
        <taxon>Suessiaceae</taxon>
        <taxon>Polarella</taxon>
    </lineage>
</organism>
<protein>
    <submittedName>
        <fullName evidence="2">Uncharacterized protein</fullName>
    </submittedName>
</protein>
<keyword evidence="1" id="KW-0732">Signal</keyword>
<feature type="chain" id="PRO_5032844878" evidence="1">
    <location>
        <begin position="40"/>
        <end position="147"/>
    </location>
</feature>
<reference evidence="2" key="1">
    <citation type="submission" date="2021-02" db="EMBL/GenBank/DDBJ databases">
        <authorList>
            <person name="Dougan E. K."/>
            <person name="Rhodes N."/>
            <person name="Thang M."/>
            <person name="Chan C."/>
        </authorList>
    </citation>
    <scope>NUCLEOTIDE SEQUENCE</scope>
</reference>
<dbReference type="Proteomes" id="UP000654075">
    <property type="component" value="Unassembled WGS sequence"/>
</dbReference>
<gene>
    <name evidence="2" type="ORF">PGLA1383_LOCUS53983</name>
</gene>
<evidence type="ECO:0000313" key="2">
    <source>
        <dbReference type="EMBL" id="CAE8638893.1"/>
    </source>
</evidence>
<dbReference type="Gene3D" id="1.25.40.10">
    <property type="entry name" value="Tetratricopeptide repeat domain"/>
    <property type="match status" value="1"/>
</dbReference>
<comment type="caution">
    <text evidence="2">The sequence shown here is derived from an EMBL/GenBank/DDBJ whole genome shotgun (WGS) entry which is preliminary data.</text>
</comment>
<evidence type="ECO:0000256" key="1">
    <source>
        <dbReference type="SAM" id="SignalP"/>
    </source>
</evidence>
<sequence length="147" mass="16222">MQESTPAPSIVAECPARPSVDGWLLLLFCFLVLLDHCRAPAWMVDYSFVGCGLLRAPAWIKESTLAPTQESFRAPSICSVSPNPKPYLKTNSLQHKVVKKGGKRQLVLGILISMPDMRLIPNQVSYNAAIAAYSKRGKWELALNLLV</sequence>
<evidence type="ECO:0000313" key="3">
    <source>
        <dbReference type="Proteomes" id="UP000654075"/>
    </source>
</evidence>
<proteinExistence type="predicted"/>